<protein>
    <submittedName>
        <fullName evidence="1">Uncharacterized protein</fullName>
    </submittedName>
</protein>
<dbReference type="KEGG" id="noy:EXE57_10890"/>
<evidence type="ECO:0000313" key="2">
    <source>
        <dbReference type="Proteomes" id="UP000294894"/>
    </source>
</evidence>
<dbReference type="OrthoDB" id="3389824at2"/>
<name>A0A4P7GKX8_9ACTN</name>
<sequence>MADHEVQVRVTSETLRRSAEARGVVSEQPGIAPEVAAIEQLHEALDAAVEGTGVGGTDDFDEFDDYWVVWLFGPDVDALVAAARGVVVEHRLMDGAYAFVTDPNAGDFRVGRRIDF</sequence>
<dbReference type="EMBL" id="CP038267">
    <property type="protein sequence ID" value="QBR92726.1"/>
    <property type="molecule type" value="Genomic_DNA"/>
</dbReference>
<dbReference type="AlphaFoldDB" id="A0A4P7GKX8"/>
<reference evidence="1 2" key="1">
    <citation type="submission" date="2019-03" db="EMBL/GenBank/DDBJ databases">
        <title>Three New Species of Nocardioides, Nocardioides euryhalodurans sp. nov., Nocardioides seonyuensis sp. nov. and Nocardioides eburneoflavus sp. nov., Iolated from Soil.</title>
        <authorList>
            <person name="Roh S.G."/>
            <person name="Lee C."/>
            <person name="Kim M.-K."/>
            <person name="Kim S.B."/>
        </authorList>
    </citation>
    <scope>NUCLEOTIDE SEQUENCE [LARGE SCALE GENOMIC DNA]</scope>
    <source>
        <strain evidence="1 2">MMS17-SY117</strain>
    </source>
</reference>
<evidence type="ECO:0000313" key="1">
    <source>
        <dbReference type="EMBL" id="QBR92726.1"/>
    </source>
</evidence>
<dbReference type="Proteomes" id="UP000294894">
    <property type="component" value="Chromosome"/>
</dbReference>
<dbReference type="RefSeq" id="WP_135077427.1">
    <property type="nucleotide sequence ID" value="NZ_CP038267.1"/>
</dbReference>
<gene>
    <name evidence="1" type="ORF">EXE57_10890</name>
</gene>
<organism evidence="1 2">
    <name type="scientific">Nocardioides euryhalodurans</name>
    <dbReference type="NCBI Taxonomy" id="2518370"/>
    <lineage>
        <taxon>Bacteria</taxon>
        <taxon>Bacillati</taxon>
        <taxon>Actinomycetota</taxon>
        <taxon>Actinomycetes</taxon>
        <taxon>Propionibacteriales</taxon>
        <taxon>Nocardioidaceae</taxon>
        <taxon>Nocardioides</taxon>
    </lineage>
</organism>
<accession>A0A4P7GKX8</accession>
<proteinExistence type="predicted"/>
<keyword evidence="2" id="KW-1185">Reference proteome</keyword>